<dbReference type="PANTHER" id="PTHR31636">
    <property type="entry name" value="OSJNBA0084A10.13 PROTEIN-RELATED"/>
    <property type="match status" value="1"/>
</dbReference>
<dbReference type="InterPro" id="IPR029063">
    <property type="entry name" value="SAM-dependent_MTases_sf"/>
</dbReference>
<keyword evidence="2" id="KW-0804">Transcription</keyword>
<dbReference type="AlphaFoldDB" id="A0A7W6ENM3"/>
<evidence type="ECO:0000256" key="2">
    <source>
        <dbReference type="ARBA" id="ARBA00023163"/>
    </source>
</evidence>
<comment type="caution">
    <text evidence="3">The sequence shown here is derived from an EMBL/GenBank/DDBJ whole genome shotgun (WGS) entry which is preliminary data.</text>
</comment>
<dbReference type="InterPro" id="IPR005202">
    <property type="entry name" value="TF_GRAS"/>
</dbReference>
<dbReference type="EMBL" id="JACIBY010000001">
    <property type="protein sequence ID" value="MBB3836491.1"/>
    <property type="molecule type" value="Genomic_DNA"/>
</dbReference>
<accession>A0A7W6ENM3</accession>
<reference evidence="3 4" key="1">
    <citation type="submission" date="2020-08" db="EMBL/GenBank/DDBJ databases">
        <title>Genomic Encyclopedia of Type Strains, Phase IV (KMG-IV): sequencing the most valuable type-strain genomes for metagenomic binning, comparative biology and taxonomic classification.</title>
        <authorList>
            <person name="Goeker M."/>
        </authorList>
    </citation>
    <scope>NUCLEOTIDE SEQUENCE [LARGE SCALE GENOMIC DNA]</scope>
    <source>
        <strain evidence="3 4">DSM 17976</strain>
    </source>
</reference>
<dbReference type="Gene3D" id="3.40.50.150">
    <property type="entry name" value="Vaccinia Virus protein VP39"/>
    <property type="match status" value="1"/>
</dbReference>
<dbReference type="Pfam" id="PF03514">
    <property type="entry name" value="GRAS"/>
    <property type="match status" value="1"/>
</dbReference>
<dbReference type="Proteomes" id="UP000541352">
    <property type="component" value="Unassembled WGS sequence"/>
</dbReference>
<evidence type="ECO:0000256" key="1">
    <source>
        <dbReference type="ARBA" id="ARBA00023015"/>
    </source>
</evidence>
<protein>
    <submittedName>
        <fullName evidence="3">Uncharacterized protein</fullName>
    </submittedName>
</protein>
<evidence type="ECO:0000313" key="3">
    <source>
        <dbReference type="EMBL" id="MBB3836491.1"/>
    </source>
</evidence>
<dbReference type="RefSeq" id="WP_229601237.1">
    <property type="nucleotide sequence ID" value="NZ_JACIBY010000001.1"/>
</dbReference>
<keyword evidence="1" id="KW-0805">Transcription regulation</keyword>
<evidence type="ECO:0000313" key="4">
    <source>
        <dbReference type="Proteomes" id="UP000541352"/>
    </source>
</evidence>
<dbReference type="SUPFAM" id="SSF53335">
    <property type="entry name" value="S-adenosyl-L-methionine-dependent methyltransferases"/>
    <property type="match status" value="1"/>
</dbReference>
<organism evidence="3 4">
    <name type="scientific">Runella defluvii</name>
    <dbReference type="NCBI Taxonomy" id="370973"/>
    <lineage>
        <taxon>Bacteria</taxon>
        <taxon>Pseudomonadati</taxon>
        <taxon>Bacteroidota</taxon>
        <taxon>Cytophagia</taxon>
        <taxon>Cytophagales</taxon>
        <taxon>Spirosomataceae</taxon>
        <taxon>Runella</taxon>
    </lineage>
</organism>
<gene>
    <name evidence="3" type="ORF">FHS57_000473</name>
</gene>
<proteinExistence type="predicted"/>
<sequence length="361" mass="41006">MDFLATTALTSLHDLASRMPHSLTEADNQTLSDIYFESVEDLENPESLFNYTLTKAMRKHTTGTQSQEHIYLQRFEIPQIRLFELLIQQFPLANLSQHCTNTLLIDALAQHTHPVLMDIGIGTGFQVANIIEGLSKKENSNVKHLTVVGIEPFADAVTTAHENVKRGSAQAPFTVELVTEVAFIENYTLETLQALLPAQHDGIYANASFALHHIQHASQRKTVFELLKTLGIKALALSEPNSNHYEPNYQRRFQNCVNHYGALFRIIDTLDITNTEKAALKLFFSREIDDVLGNSEEVRVEKHYATEQWEQLLTETGFQLEKREAQFQYTHLNGTDLQTDLPNRYATVFEGEEITSLFWAV</sequence>
<name>A0A7W6ENM3_9BACT</name>
<keyword evidence="4" id="KW-1185">Reference proteome</keyword>
<dbReference type="PROSITE" id="PS50985">
    <property type="entry name" value="GRAS"/>
    <property type="match status" value="1"/>
</dbReference>